<dbReference type="EMBL" id="MU250531">
    <property type="protein sequence ID" value="KAG7447730.1"/>
    <property type="molecule type" value="Genomic_DNA"/>
</dbReference>
<dbReference type="Gene3D" id="2.60.120.260">
    <property type="entry name" value="Galactose-binding domain-like"/>
    <property type="match status" value="1"/>
</dbReference>
<protein>
    <submittedName>
        <fullName evidence="3">Uncharacterized protein</fullName>
    </submittedName>
</protein>
<sequence>MRSAVLGKNILVDHTNEGIVWTGDWQTNTGTLIHTTRTYIENRPLGNSTKDSSTVGDSFSFQFRGTNVSVSGAQRLSINGSISADFRVDGGKATTFTTTSTSSGNDVANAMFFSSSILDSGTHTLIVNITAVTGDQSFMLDYITYSDQASRGSSSSSSSSSSGSSGTDSSSSSGSSSPAKMTAFGGIVGGVMGGVVALSLIIGTLFWRRRRKRTYHLIR</sequence>
<keyword evidence="2" id="KW-0812">Transmembrane</keyword>
<feature type="region of interest" description="Disordered" evidence="1">
    <location>
        <begin position="148"/>
        <end position="177"/>
    </location>
</feature>
<dbReference type="AlphaFoldDB" id="A0A9P7VW13"/>
<keyword evidence="2" id="KW-0472">Membrane</keyword>
<evidence type="ECO:0000256" key="1">
    <source>
        <dbReference type="SAM" id="MobiDB-lite"/>
    </source>
</evidence>
<evidence type="ECO:0000313" key="3">
    <source>
        <dbReference type="EMBL" id="KAG7447730.1"/>
    </source>
</evidence>
<dbReference type="RefSeq" id="XP_043041230.1">
    <property type="nucleotide sequence ID" value="XM_043178619.1"/>
</dbReference>
<comment type="caution">
    <text evidence="3">The sequence shown here is derived from an EMBL/GenBank/DDBJ whole genome shotgun (WGS) entry which is preliminary data.</text>
</comment>
<feature type="transmembrane region" description="Helical" evidence="2">
    <location>
        <begin position="183"/>
        <end position="207"/>
    </location>
</feature>
<keyword evidence="2" id="KW-1133">Transmembrane helix</keyword>
<organism evidence="3 4">
    <name type="scientific">Guyanagaster necrorhizus</name>
    <dbReference type="NCBI Taxonomy" id="856835"/>
    <lineage>
        <taxon>Eukaryota</taxon>
        <taxon>Fungi</taxon>
        <taxon>Dikarya</taxon>
        <taxon>Basidiomycota</taxon>
        <taxon>Agaricomycotina</taxon>
        <taxon>Agaricomycetes</taxon>
        <taxon>Agaricomycetidae</taxon>
        <taxon>Agaricales</taxon>
        <taxon>Marasmiineae</taxon>
        <taxon>Physalacriaceae</taxon>
        <taxon>Guyanagaster</taxon>
    </lineage>
</organism>
<keyword evidence="4" id="KW-1185">Reference proteome</keyword>
<gene>
    <name evidence="3" type="ORF">BT62DRAFT_1061256</name>
</gene>
<feature type="compositionally biased region" description="Low complexity" evidence="1">
    <location>
        <begin position="150"/>
        <end position="177"/>
    </location>
</feature>
<accession>A0A9P7VW13</accession>
<evidence type="ECO:0000313" key="4">
    <source>
        <dbReference type="Proteomes" id="UP000812287"/>
    </source>
</evidence>
<dbReference type="Proteomes" id="UP000812287">
    <property type="component" value="Unassembled WGS sequence"/>
</dbReference>
<dbReference type="OrthoDB" id="2756615at2759"/>
<evidence type="ECO:0000256" key="2">
    <source>
        <dbReference type="SAM" id="Phobius"/>
    </source>
</evidence>
<reference evidence="3" key="1">
    <citation type="submission" date="2020-11" db="EMBL/GenBank/DDBJ databases">
        <title>Adaptations for nitrogen fixation in a non-lichenized fungal sporocarp promotes dispersal by wood-feeding termites.</title>
        <authorList>
            <consortium name="DOE Joint Genome Institute"/>
            <person name="Koch R.A."/>
            <person name="Yoon G."/>
            <person name="Arayal U."/>
            <person name="Lail K."/>
            <person name="Amirebrahimi M."/>
            <person name="Labutti K."/>
            <person name="Lipzen A."/>
            <person name="Riley R."/>
            <person name="Barry K."/>
            <person name="Henrissat B."/>
            <person name="Grigoriev I.V."/>
            <person name="Herr J.R."/>
            <person name="Aime M.C."/>
        </authorList>
    </citation>
    <scope>NUCLEOTIDE SEQUENCE</scope>
    <source>
        <strain evidence="3">MCA 3950</strain>
    </source>
</reference>
<name>A0A9P7VW13_9AGAR</name>
<proteinExistence type="predicted"/>
<dbReference type="GeneID" id="66100911"/>